<dbReference type="Pfam" id="PF13620">
    <property type="entry name" value="CarboxypepD_reg"/>
    <property type="match status" value="1"/>
</dbReference>
<dbReference type="GO" id="GO:0015190">
    <property type="term" value="F:L-leucine transmembrane transporter activity"/>
    <property type="evidence" value="ECO:0007669"/>
    <property type="project" value="TreeGrafter"/>
</dbReference>
<keyword evidence="2" id="KW-0813">Transport</keyword>
<evidence type="ECO:0000313" key="13">
    <source>
        <dbReference type="EMBL" id="SNR95438.1"/>
    </source>
</evidence>
<keyword evidence="3" id="KW-1003">Cell membrane</keyword>
<dbReference type="Gene3D" id="2.60.40.1120">
    <property type="entry name" value="Carboxypeptidase-like, regulatory domain"/>
    <property type="match status" value="1"/>
</dbReference>
<evidence type="ECO:0000313" key="14">
    <source>
        <dbReference type="Proteomes" id="UP000198348"/>
    </source>
</evidence>
<dbReference type="InterPro" id="IPR001851">
    <property type="entry name" value="ABC_transp_permease"/>
</dbReference>
<comment type="similarity">
    <text evidence="9">Belongs to the binding-protein-dependent transport system permease family. LivHM subfamily.</text>
</comment>
<keyword evidence="6" id="KW-0029">Amino-acid transport</keyword>
<feature type="chain" id="PRO_5012963877" evidence="12">
    <location>
        <begin position="23"/>
        <end position="464"/>
    </location>
</feature>
<dbReference type="Proteomes" id="UP000198348">
    <property type="component" value="Unassembled WGS sequence"/>
</dbReference>
<evidence type="ECO:0000256" key="4">
    <source>
        <dbReference type="ARBA" id="ARBA00022519"/>
    </source>
</evidence>
<keyword evidence="7 11" id="KW-1133">Transmembrane helix</keyword>
<dbReference type="GO" id="GO:0015188">
    <property type="term" value="F:L-isoleucine transmembrane transporter activity"/>
    <property type="evidence" value="ECO:0007669"/>
    <property type="project" value="TreeGrafter"/>
</dbReference>
<comment type="subcellular location">
    <subcellularLocation>
        <location evidence="1">Cell membrane</location>
        <topology evidence="1">Multi-pass membrane protein</topology>
    </subcellularLocation>
</comment>
<evidence type="ECO:0000256" key="2">
    <source>
        <dbReference type="ARBA" id="ARBA00022448"/>
    </source>
</evidence>
<dbReference type="Pfam" id="PF02653">
    <property type="entry name" value="BPD_transp_2"/>
    <property type="match status" value="1"/>
</dbReference>
<dbReference type="PANTHER" id="PTHR11795">
    <property type="entry name" value="BRANCHED-CHAIN AMINO ACID TRANSPORT SYSTEM PERMEASE PROTEIN LIVH"/>
    <property type="match status" value="1"/>
</dbReference>
<evidence type="ECO:0000256" key="5">
    <source>
        <dbReference type="ARBA" id="ARBA00022692"/>
    </source>
</evidence>
<dbReference type="SUPFAM" id="SSF49464">
    <property type="entry name" value="Carboxypeptidase regulatory domain-like"/>
    <property type="match status" value="1"/>
</dbReference>
<dbReference type="GO" id="GO:0015808">
    <property type="term" value="P:L-alanine transport"/>
    <property type="evidence" value="ECO:0007669"/>
    <property type="project" value="TreeGrafter"/>
</dbReference>
<organism evidence="13 14">
    <name type="scientific">Haloechinothrix alba</name>
    <dbReference type="NCBI Taxonomy" id="664784"/>
    <lineage>
        <taxon>Bacteria</taxon>
        <taxon>Bacillati</taxon>
        <taxon>Actinomycetota</taxon>
        <taxon>Actinomycetes</taxon>
        <taxon>Pseudonocardiales</taxon>
        <taxon>Pseudonocardiaceae</taxon>
        <taxon>Haloechinothrix</taxon>
    </lineage>
</organism>
<keyword evidence="4" id="KW-0997">Cell inner membrane</keyword>
<feature type="compositionally biased region" description="Acidic residues" evidence="10">
    <location>
        <begin position="117"/>
        <end position="137"/>
    </location>
</feature>
<evidence type="ECO:0000256" key="3">
    <source>
        <dbReference type="ARBA" id="ARBA00022475"/>
    </source>
</evidence>
<protein>
    <submittedName>
        <fullName evidence="13">Branched-chain amino acid transport system permease protein</fullName>
    </submittedName>
</protein>
<name>A0A239AKC0_9PSEU</name>
<feature type="region of interest" description="Disordered" evidence="10">
    <location>
        <begin position="115"/>
        <end position="166"/>
    </location>
</feature>
<feature type="signal peptide" evidence="12">
    <location>
        <begin position="1"/>
        <end position="22"/>
    </location>
</feature>
<keyword evidence="14" id="KW-1185">Reference proteome</keyword>
<gene>
    <name evidence="13" type="ORF">SAMN06265360_1435</name>
</gene>
<dbReference type="AlphaFoldDB" id="A0A239AKC0"/>
<dbReference type="CDD" id="cd06582">
    <property type="entry name" value="TM_PBP1_LivH_like"/>
    <property type="match status" value="1"/>
</dbReference>
<keyword evidence="8 11" id="KW-0472">Membrane</keyword>
<feature type="transmembrane region" description="Helical" evidence="11">
    <location>
        <begin position="211"/>
        <end position="227"/>
    </location>
</feature>
<dbReference type="GO" id="GO:1903806">
    <property type="term" value="P:L-isoleucine import across plasma membrane"/>
    <property type="evidence" value="ECO:0007669"/>
    <property type="project" value="TreeGrafter"/>
</dbReference>
<dbReference type="GO" id="GO:0005304">
    <property type="term" value="F:L-valine transmembrane transporter activity"/>
    <property type="evidence" value="ECO:0007669"/>
    <property type="project" value="TreeGrafter"/>
</dbReference>
<feature type="transmembrane region" description="Helical" evidence="11">
    <location>
        <begin position="180"/>
        <end position="199"/>
    </location>
</feature>
<accession>A0A239AKC0</accession>
<dbReference type="GO" id="GO:0042941">
    <property type="term" value="P:D-alanine transmembrane transport"/>
    <property type="evidence" value="ECO:0007669"/>
    <property type="project" value="TreeGrafter"/>
</dbReference>
<dbReference type="GO" id="GO:0005886">
    <property type="term" value="C:plasma membrane"/>
    <property type="evidence" value="ECO:0007669"/>
    <property type="project" value="UniProtKB-SubCell"/>
</dbReference>
<feature type="transmembrane region" description="Helical" evidence="11">
    <location>
        <begin position="359"/>
        <end position="383"/>
    </location>
</feature>
<feature type="transmembrane region" description="Helical" evidence="11">
    <location>
        <begin position="395"/>
        <end position="424"/>
    </location>
</feature>
<evidence type="ECO:0000256" key="7">
    <source>
        <dbReference type="ARBA" id="ARBA00022989"/>
    </source>
</evidence>
<feature type="transmembrane region" description="Helical" evidence="11">
    <location>
        <begin position="233"/>
        <end position="255"/>
    </location>
</feature>
<evidence type="ECO:0000256" key="12">
    <source>
        <dbReference type="SAM" id="SignalP"/>
    </source>
</evidence>
<feature type="transmembrane region" description="Helical" evidence="11">
    <location>
        <begin position="436"/>
        <end position="455"/>
    </location>
</feature>
<reference evidence="13 14" key="1">
    <citation type="submission" date="2017-06" db="EMBL/GenBank/DDBJ databases">
        <authorList>
            <person name="Kim H.J."/>
            <person name="Triplett B.A."/>
        </authorList>
    </citation>
    <scope>NUCLEOTIDE SEQUENCE [LARGE SCALE GENOMIC DNA]</scope>
    <source>
        <strain evidence="13 14">DSM 45207</strain>
    </source>
</reference>
<evidence type="ECO:0000256" key="9">
    <source>
        <dbReference type="ARBA" id="ARBA00037998"/>
    </source>
</evidence>
<evidence type="ECO:0000256" key="11">
    <source>
        <dbReference type="SAM" id="Phobius"/>
    </source>
</evidence>
<dbReference type="InterPro" id="IPR008969">
    <property type="entry name" value="CarboxyPept-like_regulatory"/>
</dbReference>
<dbReference type="GO" id="GO:0015192">
    <property type="term" value="F:L-phenylalanine transmembrane transporter activity"/>
    <property type="evidence" value="ECO:0007669"/>
    <property type="project" value="TreeGrafter"/>
</dbReference>
<dbReference type="PANTHER" id="PTHR11795:SF371">
    <property type="entry name" value="HIGH-AFFINITY BRANCHED-CHAIN AMINO ACID TRANSPORT SYSTEM PERMEASE PROTEIN LIVH"/>
    <property type="match status" value="1"/>
</dbReference>
<evidence type="ECO:0000256" key="10">
    <source>
        <dbReference type="SAM" id="MobiDB-lite"/>
    </source>
</evidence>
<feature type="transmembrane region" description="Helical" evidence="11">
    <location>
        <begin position="316"/>
        <end position="333"/>
    </location>
</feature>
<keyword evidence="5 11" id="KW-0812">Transmembrane</keyword>
<dbReference type="EMBL" id="FZNW01000043">
    <property type="protein sequence ID" value="SNR95438.1"/>
    <property type="molecule type" value="Genomic_DNA"/>
</dbReference>
<evidence type="ECO:0000256" key="8">
    <source>
        <dbReference type="ARBA" id="ARBA00023136"/>
    </source>
</evidence>
<evidence type="ECO:0000256" key="6">
    <source>
        <dbReference type="ARBA" id="ARBA00022970"/>
    </source>
</evidence>
<sequence length="464" mass="49229">MRALAVIALIALAVMAPGAALADEHEAVQGTITDPDGEPLADLTITANRDGAEVGSDTTDEEGEWEIELPEPGSYDVELDLDTLPEGLVPREVGGEVLSDIEVDEGQQRTLIFQIVPEDEQEDPATEPDEPAEEGEAPPEGAGTDSDTGVPGETETDLETPVPPQHAPFHERLAQVLLNGLQYGGIIAIAAVGLSLVFGTTRLINFAHGELVTFGAIVAFFVNAAAAGPGLHLILAIAVAVIAGALLGGGLDRGLWRPLRMRRTGRINMFIISIGLALFLRHLLLVIYGSRPNSYAEYQIQSTISLGWAEITPRDLTILVVSVIVLFAVALMLQRTRIGTAIRAVSDNRDLAASSGINVNYVILVVWMLAGGLSAFGGVMFGLTEVVSWDMGFKLLLLMFAGIILGGLGSAYGAMVGSFVVGIVAHLSTLWFPAELWNAWALLVLIVVLIVRPQGILGRKERVG</sequence>
<proteinExistence type="inferred from homology"/>
<dbReference type="InterPro" id="IPR052157">
    <property type="entry name" value="BCAA_transport_permease"/>
</dbReference>
<evidence type="ECO:0000256" key="1">
    <source>
        <dbReference type="ARBA" id="ARBA00004651"/>
    </source>
</evidence>
<feature type="transmembrane region" description="Helical" evidence="11">
    <location>
        <begin position="267"/>
        <end position="288"/>
    </location>
</feature>
<keyword evidence="12" id="KW-0732">Signal</keyword>